<evidence type="ECO:0000256" key="1">
    <source>
        <dbReference type="SAM" id="MobiDB-lite"/>
    </source>
</evidence>
<dbReference type="GeneID" id="111110337"/>
<dbReference type="KEGG" id="cvn:111110337"/>
<feature type="compositionally biased region" description="Polar residues" evidence="1">
    <location>
        <begin position="226"/>
        <end position="273"/>
    </location>
</feature>
<gene>
    <name evidence="3" type="primary">LOC111110337</name>
</gene>
<organism evidence="2 3">
    <name type="scientific">Crassostrea virginica</name>
    <name type="common">Eastern oyster</name>
    <dbReference type="NCBI Taxonomy" id="6565"/>
    <lineage>
        <taxon>Eukaryota</taxon>
        <taxon>Metazoa</taxon>
        <taxon>Spiralia</taxon>
        <taxon>Lophotrochozoa</taxon>
        <taxon>Mollusca</taxon>
        <taxon>Bivalvia</taxon>
        <taxon>Autobranchia</taxon>
        <taxon>Pteriomorphia</taxon>
        <taxon>Ostreida</taxon>
        <taxon>Ostreoidea</taxon>
        <taxon>Ostreidae</taxon>
        <taxon>Crassostrea</taxon>
    </lineage>
</organism>
<dbReference type="AlphaFoldDB" id="A0A8B8BI53"/>
<dbReference type="GO" id="GO:0000711">
    <property type="term" value="P:meiotic DNA repair synthesis"/>
    <property type="evidence" value="ECO:0007669"/>
    <property type="project" value="InterPro"/>
</dbReference>
<dbReference type="PANTHER" id="PTHR35258">
    <property type="entry name" value="SPERMATOGENESIS-ASSOCIATED PROTEIN 22"/>
    <property type="match status" value="1"/>
</dbReference>
<name>A0A8B8BI53_CRAVI</name>
<feature type="compositionally biased region" description="Polar residues" evidence="1">
    <location>
        <begin position="187"/>
        <end position="218"/>
    </location>
</feature>
<dbReference type="Proteomes" id="UP000694844">
    <property type="component" value="Chromosome 8"/>
</dbReference>
<feature type="compositionally biased region" description="Polar residues" evidence="1">
    <location>
        <begin position="160"/>
        <end position="175"/>
    </location>
</feature>
<feature type="region of interest" description="Disordered" evidence="1">
    <location>
        <begin position="132"/>
        <end position="273"/>
    </location>
</feature>
<feature type="region of interest" description="Disordered" evidence="1">
    <location>
        <begin position="338"/>
        <end position="387"/>
    </location>
</feature>
<dbReference type="GO" id="GO:0007276">
    <property type="term" value="P:gamete generation"/>
    <property type="evidence" value="ECO:0007669"/>
    <property type="project" value="InterPro"/>
</dbReference>
<keyword evidence="2" id="KW-1185">Reference proteome</keyword>
<dbReference type="InterPro" id="IPR033536">
    <property type="entry name" value="Spata22"/>
</dbReference>
<evidence type="ECO:0000313" key="2">
    <source>
        <dbReference type="Proteomes" id="UP000694844"/>
    </source>
</evidence>
<sequence length="515" mass="57228">MVSDIRFPKDNMNRKAPLLPIFNCKKRSREAVIAEPQENIAASPFDVNYLENSSNNAGFPVGNMYDNQMYDSSEPVPSVNTQWSRGQLQTDQRMNNNNSRFQFQQRLPNQHEQMQGRSTVSGQSINTSFSNQARIKQRSNSMELIPPNPSNPKSARYSAGQRSVITGGQGQSTRPSGRGNQGWGTRGSVSNTGRQNQTLVNNSGYGRNNGILNQTSRASALHGDGNRNSYKPGSATVSNNQWYSNNPASATVSNHQLNTYNPSSATESSRQWNSGSCNGYTIQGGGGSMNIIRSGGALDCWNQWENDRQKWPSADKRGPAPVIDRRYAPIASSFQMPNATGEGWGLTNTNKGHESKTEWHPQAQVNKADPPKTVTQSKPEPVQKPSLDRTLRIISTDLAGIKNWEHLRGTLTFLFEIYAQVNSATVKVPDTDGKKFNIKEGSISMDCIFYEIDHSLPKLTRGKLYRIVGSYDSQQNLIKCVAIREALQNEYAAHQQNVQKCAEYKLKLSNVVREQ</sequence>
<feature type="compositionally biased region" description="Polar residues" evidence="1">
    <location>
        <begin position="132"/>
        <end position="142"/>
    </location>
</feature>
<reference evidence="3" key="1">
    <citation type="submission" date="2025-08" db="UniProtKB">
        <authorList>
            <consortium name="RefSeq"/>
        </authorList>
    </citation>
    <scope>IDENTIFICATION</scope>
    <source>
        <tissue evidence="3">Whole sample</tissue>
    </source>
</reference>
<dbReference type="GO" id="GO:0051445">
    <property type="term" value="P:regulation of meiotic cell cycle"/>
    <property type="evidence" value="ECO:0007669"/>
    <property type="project" value="TreeGrafter"/>
</dbReference>
<dbReference type="PANTHER" id="PTHR35258:SF1">
    <property type="entry name" value="SPERMATOGENESIS-ASSOCIATED PROTEIN 22"/>
    <property type="match status" value="1"/>
</dbReference>
<dbReference type="OrthoDB" id="10028206at2759"/>
<proteinExistence type="predicted"/>
<protein>
    <submittedName>
        <fullName evidence="3">Uncharacterized protein LOC111110337 isoform X1</fullName>
    </submittedName>
</protein>
<dbReference type="GO" id="GO:0007129">
    <property type="term" value="P:homologous chromosome pairing at meiosis"/>
    <property type="evidence" value="ECO:0007669"/>
    <property type="project" value="InterPro"/>
</dbReference>
<accession>A0A8B8BI53</accession>
<evidence type="ECO:0000313" key="3">
    <source>
        <dbReference type="RefSeq" id="XP_022302499.1"/>
    </source>
</evidence>
<dbReference type="RefSeq" id="XP_022302499.1">
    <property type="nucleotide sequence ID" value="XM_022446791.1"/>
</dbReference>